<organism evidence="1 2">
    <name type="scientific">Anoxybacteroides tepidamans</name>
    <dbReference type="NCBI Taxonomy" id="265948"/>
    <lineage>
        <taxon>Bacteria</taxon>
        <taxon>Bacillati</taxon>
        <taxon>Bacillota</taxon>
        <taxon>Bacilli</taxon>
        <taxon>Bacillales</taxon>
        <taxon>Anoxybacillaceae</taxon>
        <taxon>Anoxybacteroides</taxon>
    </lineage>
</organism>
<dbReference type="InterPro" id="IPR011742">
    <property type="entry name" value="CRISPR-assoc_prot_TM1812"/>
</dbReference>
<evidence type="ECO:0000313" key="1">
    <source>
        <dbReference type="EMBL" id="MBB5325141.1"/>
    </source>
</evidence>
<dbReference type="NCBIfam" id="TIGR02549">
    <property type="entry name" value="CRISPR_DxTHG"/>
    <property type="match status" value="1"/>
</dbReference>
<dbReference type="Proteomes" id="UP000520011">
    <property type="component" value="Unassembled WGS sequence"/>
</dbReference>
<dbReference type="SUPFAM" id="SSF160980">
    <property type="entry name" value="SSO1389-like"/>
    <property type="match status" value="1"/>
</dbReference>
<accession>A0A7W8ISH8</accession>
<dbReference type="InterPro" id="IPR013383">
    <property type="entry name" value="CRISPR-assoc_prot_DxTHG_CS"/>
</dbReference>
<name>A0A7W8ISH8_9BACL</name>
<reference evidence="1 2" key="1">
    <citation type="submission" date="2020-08" db="EMBL/GenBank/DDBJ databases">
        <title>Genomic Encyclopedia of Type Strains, Phase IV (KMG-IV): sequencing the most valuable type-strain genomes for metagenomic binning, comparative biology and taxonomic classification.</title>
        <authorList>
            <person name="Goeker M."/>
        </authorList>
    </citation>
    <scope>NUCLEOTIDE SEQUENCE [LARGE SCALE GENOMIC DNA]</scope>
    <source>
        <strain evidence="1 2">DSM 16325</strain>
    </source>
</reference>
<dbReference type="EMBL" id="JACHEP010000012">
    <property type="protein sequence ID" value="MBB5325141.1"/>
    <property type="molecule type" value="Genomic_DNA"/>
</dbReference>
<dbReference type="Gene3D" id="3.40.50.10770">
    <property type="entry name" value="Hypothetical protein VC1899 like domain (Restriction endonuclease-like)"/>
    <property type="match status" value="1"/>
</dbReference>
<dbReference type="AlphaFoldDB" id="A0A7W8ISH8"/>
<dbReference type="NCBIfam" id="TIGR02221">
    <property type="entry name" value="cas_TM1812"/>
    <property type="match status" value="1"/>
</dbReference>
<protein>
    <submittedName>
        <fullName evidence="1">CRISPR-associated Csx2 family protein</fullName>
    </submittedName>
</protein>
<dbReference type="CDD" id="cd09732">
    <property type="entry name" value="Csx1_III-U"/>
    <property type="match status" value="1"/>
</dbReference>
<proteinExistence type="predicted"/>
<comment type="caution">
    <text evidence="1">The sequence shown here is derived from an EMBL/GenBank/DDBJ whole genome shotgun (WGS) entry which is preliminary data.</text>
</comment>
<dbReference type="RefSeq" id="WP_183254426.1">
    <property type="nucleotide sequence ID" value="NZ_JACHEP010000012.1"/>
</dbReference>
<evidence type="ECO:0000313" key="2">
    <source>
        <dbReference type="Proteomes" id="UP000520011"/>
    </source>
</evidence>
<gene>
    <name evidence="1" type="ORF">HNQ34_002240</name>
</gene>
<sequence length="581" mass="68046">MKLLTFLGTNTYQETAYRFRDRVYVAKFFMSVLAQELQPDSICVFMTDGAKAKNEGALFDELKQCGIDVAKVQAVHIPDGQTEEDLWRVFSIIADQVDENESIVLDITHGFRTLPLVGTISLQYLKFVKQVYIAGVYYGAFEARKEEQMDDKKIVITPTFDLTPFVYHLPEWQRAANELVTFGDAKTLGSLLETLHNQLRKQKIAVNELKRFGSYVNDISAYLRTGRIKSFTQLFAKSESILQQEQLVKEIEQFVPPVRYIFHQLVNYIQCIAPKQSRLHTYYDLAIWYGDHHLLSHCFIMLREMIVSLILERVLGEIGPMPDDREFRYDPIRKKGERLLTTLLKQQEKKQLRNPLLKELAEKLHRLTNYRNDLGHFSFRTNHVLPKVFYRFYEEEIKSYKLCQLLENEQLWDELKKWHEKQTIEHEPNETVLITPLGLSKGLLYSAIMHNKPEAIWVLTSKEGEQQVDEVCRQADFRGNVHVAVMEDPYTDFNSWLTYMNHLIETIEKYKEDRIQFIVNLTGGTTAMQYVVQQIAAKLEEKGERVQYVAQVDRRDVAEQQANPYVLGEQFMVIEMHHLFF</sequence>
<keyword evidence="2" id="KW-1185">Reference proteome</keyword>